<evidence type="ECO:0000313" key="2">
    <source>
        <dbReference type="EMBL" id="TCJ01110.1"/>
    </source>
</evidence>
<sequence length="387" mass="42785">MSMLNILKKELKDSLRDRRTLLLTVLLPLILMSALIFFYENLLSSHEEETYEIVVQDAQFNLVQKLIAQNDNLHLSANDNIKEAIEEGKAVAGIILPSDFEKQVLDGATPLVQILNDTYSQNSVLATNLIEAAFMQYSQVIVKERLAKNNVDSSVLTPFTLEQVQIVEGDDSMMMIAFLVPLMLTIAVGIGISPAATDLIAGEKERRTMEALLMTPVNRSSLLSAKWLTMVIIASMTGIITLAIVFVEIQFFTETLKAGISFGNNAIPIAIVSLLVIISYSAIMASALMMTSILAKTVKEAQSYGTPITMIAMLPAMYMINVGMNELTYTHFTVPVMNIFTVFKELFIGIVNAEHIIITIASNLIVSLVIFIIGRILFLKDKWVLAK</sequence>
<reference evidence="2 3" key="1">
    <citation type="submission" date="2019-03" db="EMBL/GenBank/DDBJ databases">
        <authorList>
            <person name="Jensen L."/>
            <person name="Storgaard J."/>
            <person name="Sulaj E."/>
            <person name="Schramm A."/>
            <person name="Marshall I.P.G."/>
        </authorList>
    </citation>
    <scope>NUCLEOTIDE SEQUENCE [LARGE SCALE GENOMIC DNA]</scope>
    <source>
        <strain evidence="2 3">2017H2G3</strain>
    </source>
</reference>
<dbReference type="Gene3D" id="3.40.1710.10">
    <property type="entry name" value="abc type-2 transporter like domain"/>
    <property type="match status" value="1"/>
</dbReference>
<keyword evidence="1" id="KW-0472">Membrane</keyword>
<dbReference type="Pfam" id="PF12679">
    <property type="entry name" value="ABC2_membrane_2"/>
    <property type="match status" value="1"/>
</dbReference>
<dbReference type="EMBL" id="SJTH01000082">
    <property type="protein sequence ID" value="TCJ01110.1"/>
    <property type="molecule type" value="Genomic_DNA"/>
</dbReference>
<evidence type="ECO:0000256" key="1">
    <source>
        <dbReference type="SAM" id="Phobius"/>
    </source>
</evidence>
<dbReference type="GO" id="GO:0140359">
    <property type="term" value="F:ABC-type transporter activity"/>
    <property type="evidence" value="ECO:0007669"/>
    <property type="project" value="InterPro"/>
</dbReference>
<dbReference type="PANTHER" id="PTHR43471:SF3">
    <property type="entry name" value="ABC TRANSPORTER PERMEASE PROTEIN NATB"/>
    <property type="match status" value="1"/>
</dbReference>
<dbReference type="Proteomes" id="UP000293846">
    <property type="component" value="Unassembled WGS sequence"/>
</dbReference>
<proteinExistence type="predicted"/>
<feature type="transmembrane region" description="Helical" evidence="1">
    <location>
        <begin position="356"/>
        <end position="378"/>
    </location>
</feature>
<keyword evidence="1" id="KW-1133">Transmembrane helix</keyword>
<dbReference type="AlphaFoldDB" id="A0A4R1AVR2"/>
<evidence type="ECO:0000313" key="3">
    <source>
        <dbReference type="Proteomes" id="UP000293846"/>
    </source>
</evidence>
<protein>
    <submittedName>
        <fullName evidence="2">ABC transporter permease</fullName>
    </submittedName>
</protein>
<feature type="transmembrane region" description="Helical" evidence="1">
    <location>
        <begin position="176"/>
        <end position="201"/>
    </location>
</feature>
<gene>
    <name evidence="2" type="ORF">E0Y62_25690</name>
</gene>
<comment type="caution">
    <text evidence="2">The sequence shown here is derived from an EMBL/GenBank/DDBJ whole genome shotgun (WGS) entry which is preliminary data.</text>
</comment>
<accession>A0A4R1AVR2</accession>
<keyword evidence="1" id="KW-0812">Transmembrane</keyword>
<dbReference type="OrthoDB" id="5486437at2"/>
<keyword evidence="3" id="KW-1185">Reference proteome</keyword>
<feature type="transmembrane region" description="Helical" evidence="1">
    <location>
        <begin position="301"/>
        <end position="320"/>
    </location>
</feature>
<feature type="transmembrane region" description="Helical" evidence="1">
    <location>
        <begin position="222"/>
        <end position="247"/>
    </location>
</feature>
<feature type="transmembrane region" description="Helical" evidence="1">
    <location>
        <begin position="267"/>
        <end position="289"/>
    </location>
</feature>
<name>A0A4R1AVR2_9BACI</name>
<dbReference type="GO" id="GO:0005886">
    <property type="term" value="C:plasma membrane"/>
    <property type="evidence" value="ECO:0007669"/>
    <property type="project" value="UniProtKB-SubCell"/>
</dbReference>
<dbReference type="STRING" id="1742358.GCA_001439605_02601"/>
<dbReference type="PANTHER" id="PTHR43471">
    <property type="entry name" value="ABC TRANSPORTER PERMEASE"/>
    <property type="match status" value="1"/>
</dbReference>
<organism evidence="2 3">
    <name type="scientific">Cytobacillus praedii</name>
    <dbReference type="NCBI Taxonomy" id="1742358"/>
    <lineage>
        <taxon>Bacteria</taxon>
        <taxon>Bacillati</taxon>
        <taxon>Bacillota</taxon>
        <taxon>Bacilli</taxon>
        <taxon>Bacillales</taxon>
        <taxon>Bacillaceae</taxon>
        <taxon>Cytobacillus</taxon>
    </lineage>
</organism>
<feature type="transmembrane region" description="Helical" evidence="1">
    <location>
        <begin position="21"/>
        <end position="39"/>
    </location>
</feature>